<evidence type="ECO:0000256" key="5">
    <source>
        <dbReference type="ARBA" id="ARBA00023242"/>
    </source>
</evidence>
<reference evidence="10 11" key="1">
    <citation type="journal article" date="2023" name="Hortic Res">
        <title>Pangenome of water caltrop reveals structural variations and asymmetric subgenome divergence after allopolyploidization.</title>
        <authorList>
            <person name="Zhang X."/>
            <person name="Chen Y."/>
            <person name="Wang L."/>
            <person name="Yuan Y."/>
            <person name="Fang M."/>
            <person name="Shi L."/>
            <person name="Lu R."/>
            <person name="Comes H.P."/>
            <person name="Ma Y."/>
            <person name="Chen Y."/>
            <person name="Huang G."/>
            <person name="Zhou Y."/>
            <person name="Zheng Z."/>
            <person name="Qiu Y."/>
        </authorList>
    </citation>
    <scope>NUCLEOTIDE SEQUENCE [LARGE SCALE GENOMIC DNA]</scope>
    <source>
        <tissue evidence="10">Roots</tissue>
    </source>
</reference>
<gene>
    <name evidence="10" type="ORF">SAY87_020043</name>
</gene>
<dbReference type="Gene3D" id="1.20.1420.10">
    <property type="entry name" value="Talin, central domain"/>
    <property type="match status" value="1"/>
</dbReference>
<organism evidence="10 11">
    <name type="scientific">Trapa incisa</name>
    <dbReference type="NCBI Taxonomy" id="236973"/>
    <lineage>
        <taxon>Eukaryota</taxon>
        <taxon>Viridiplantae</taxon>
        <taxon>Streptophyta</taxon>
        <taxon>Embryophyta</taxon>
        <taxon>Tracheophyta</taxon>
        <taxon>Spermatophyta</taxon>
        <taxon>Magnoliopsida</taxon>
        <taxon>eudicotyledons</taxon>
        <taxon>Gunneridae</taxon>
        <taxon>Pentapetalae</taxon>
        <taxon>rosids</taxon>
        <taxon>malvids</taxon>
        <taxon>Myrtales</taxon>
        <taxon>Lythraceae</taxon>
        <taxon>Trapa</taxon>
    </lineage>
</organism>
<proteinExistence type="inferred from homology"/>
<dbReference type="GO" id="GO:0005737">
    <property type="term" value="C:cytoplasm"/>
    <property type="evidence" value="ECO:0007669"/>
    <property type="project" value="UniProtKB-SubCell"/>
</dbReference>
<dbReference type="Proteomes" id="UP001345219">
    <property type="component" value="Chromosome 15"/>
</dbReference>
<evidence type="ECO:0000256" key="7">
    <source>
        <dbReference type="SAM" id="MobiDB-lite"/>
    </source>
</evidence>
<evidence type="ECO:0000259" key="8">
    <source>
        <dbReference type="Pfam" id="PF13324"/>
    </source>
</evidence>
<dbReference type="Pfam" id="PF20936">
    <property type="entry name" value="GCIP_C"/>
    <property type="match status" value="1"/>
</dbReference>
<feature type="domain" description="Cyclin-D1-binding protein 1-like N-terminal" evidence="8">
    <location>
        <begin position="42"/>
        <end position="185"/>
    </location>
</feature>
<dbReference type="PANTHER" id="PTHR15492:SF1">
    <property type="entry name" value="CYCLIN-D1-BINDING PROTEIN 1"/>
    <property type="match status" value="1"/>
</dbReference>
<comment type="caution">
    <text evidence="10">The sequence shown here is derived from an EMBL/GenBank/DDBJ whole genome shotgun (WGS) entry which is preliminary data.</text>
</comment>
<evidence type="ECO:0000256" key="6">
    <source>
        <dbReference type="ARBA" id="ARBA00023306"/>
    </source>
</evidence>
<comment type="subcellular location">
    <subcellularLocation>
        <location evidence="2">Cytoplasm</location>
    </subcellularLocation>
    <subcellularLocation>
        <location evidence="1">Nucleus</location>
    </subcellularLocation>
</comment>
<keyword evidence="11" id="KW-1185">Reference proteome</keyword>
<evidence type="ECO:0008006" key="12">
    <source>
        <dbReference type="Google" id="ProtNLM"/>
    </source>
</evidence>
<dbReference type="EMBL" id="JAXIOK010000012">
    <property type="protein sequence ID" value="KAK4758742.1"/>
    <property type="molecule type" value="Genomic_DNA"/>
</dbReference>
<comment type="similarity">
    <text evidence="3">Belongs to the CCNDBP1 family.</text>
</comment>
<feature type="region of interest" description="Disordered" evidence="7">
    <location>
        <begin position="184"/>
        <end position="225"/>
    </location>
</feature>
<dbReference type="InterPro" id="IPR026907">
    <property type="entry name" value="GCIP-like"/>
</dbReference>
<evidence type="ECO:0000313" key="11">
    <source>
        <dbReference type="Proteomes" id="UP001345219"/>
    </source>
</evidence>
<keyword evidence="6" id="KW-0131">Cell cycle</keyword>
<sequence length="368" mass="40407">MAKADRERLTMLLSSHLNTIHETLQVLDQRPPASMEKVKWEDVVKMGEQVSKQATLVGMLWTGDTPKAKEVEENMGSYFNVLQGFLLYFYGSMVGAGPTLSSSLHQLMMQVINSSFNLMKDTISSYKSRRKDKEISVPVLVGQVWEACSSLKKAPVTNIAAIGRAMTQVAVSIKDVLREMKELKPACSEEDSQQSSGADGVNGNEEEEKEEEEEEEDDDDIGNDLSPEEMKVVESAIEVISSSLIVVKELIRAITGLLKIEKTDTSGTFVDSLEKLLKSSQVIGSEVDELGACLYPPQEVPAMQAILEKISGSLHAIESEVEALKGSSDSFVQTCSTMRDWIKQLGSILSCSIVNDLEKQLKSTSVSN</sequence>
<dbReference type="Gene3D" id="1.20.1410.10">
    <property type="entry name" value="I/LWEQ domain"/>
    <property type="match status" value="1"/>
</dbReference>
<keyword evidence="4" id="KW-0963">Cytoplasm</keyword>
<evidence type="ECO:0000256" key="2">
    <source>
        <dbReference type="ARBA" id="ARBA00004496"/>
    </source>
</evidence>
<dbReference type="AlphaFoldDB" id="A0AAN7K3B2"/>
<evidence type="ECO:0000256" key="4">
    <source>
        <dbReference type="ARBA" id="ARBA00022490"/>
    </source>
</evidence>
<feature type="compositionally biased region" description="Acidic residues" evidence="7">
    <location>
        <begin position="204"/>
        <end position="222"/>
    </location>
</feature>
<evidence type="ECO:0000256" key="3">
    <source>
        <dbReference type="ARBA" id="ARBA00008940"/>
    </source>
</evidence>
<dbReference type="Pfam" id="PF13324">
    <property type="entry name" value="GCIP_N"/>
    <property type="match status" value="1"/>
</dbReference>
<protein>
    <recommendedName>
        <fullName evidence="12">Cyclin-D1-binding protein 1</fullName>
    </recommendedName>
</protein>
<evidence type="ECO:0000313" key="10">
    <source>
        <dbReference type="EMBL" id="KAK4758742.1"/>
    </source>
</evidence>
<evidence type="ECO:0000259" key="9">
    <source>
        <dbReference type="Pfam" id="PF20936"/>
    </source>
</evidence>
<dbReference type="GO" id="GO:0005634">
    <property type="term" value="C:nucleus"/>
    <property type="evidence" value="ECO:0007669"/>
    <property type="project" value="UniProtKB-SubCell"/>
</dbReference>
<accession>A0AAN7K3B2</accession>
<dbReference type="InterPro" id="IPR049318">
    <property type="entry name" value="GCIP_C"/>
</dbReference>
<keyword evidence="5" id="KW-0539">Nucleus</keyword>
<dbReference type="PANTHER" id="PTHR15492">
    <property type="entry name" value="CYCLIN D1-BINDING PROTEIN 1"/>
    <property type="match status" value="1"/>
</dbReference>
<name>A0AAN7K3B2_9MYRT</name>
<feature type="domain" description="Cyclin-D1-binding protein 1-like C-terminal" evidence="9">
    <location>
        <begin position="217"/>
        <end position="317"/>
    </location>
</feature>
<dbReference type="InterPro" id="IPR049317">
    <property type="entry name" value="GCIP-like_N"/>
</dbReference>
<evidence type="ECO:0000256" key="1">
    <source>
        <dbReference type="ARBA" id="ARBA00004123"/>
    </source>
</evidence>